<feature type="compositionally biased region" description="Acidic residues" evidence="1">
    <location>
        <begin position="61"/>
        <end position="73"/>
    </location>
</feature>
<keyword evidence="5" id="KW-0482">Metalloprotease</keyword>
<dbReference type="CDD" id="cd04276">
    <property type="entry name" value="ZnMc_MMP_like_2"/>
    <property type="match status" value="1"/>
</dbReference>
<dbReference type="AlphaFoldDB" id="A0AA42BPW4"/>
<dbReference type="InterPro" id="IPR034032">
    <property type="entry name" value="Zn_MMP-like_bac"/>
</dbReference>
<sequence>MKVTLPLSAIALALSMSFTATAQTTGAPDTENTNITGALQELLVPEKAPKTDDKKSTPEADPAEAAEKESDEADPAKEDEKKEKTFADIVEDMTHIPGYVDIYQDPKTGAAKLVIDKDMLNTPVLYFAQTVNGVTDVRHFRGAYRSEKILEFRQHFDRLDVVAPNNSYVFDKNNALSKAADANTSEAILVSTKIEFDNEGKIVVDLGSVVLNENIHRIAPMPSRDPKRDKDRFKLGKLSKDKTRYNDFANFPENTHVVVDYVYENMTPRNGGTGGNADARFTTISLQHAFVKLPENNFKPRQDDARVGYFGTYKEDQTTPSTTPYVDFITRWHLEKKDPDAAVSDPVEPIVWWIENTTPVEWRDTIKEGVLAWNSAFEKAGISNALEVRVQPDDADWSADDVRYNVLRWTSSPRAPFGGYGPSLANPENGQIIGADIMLEFVFMSNRWLYEGMFTQGSMLALEHEQYSAVAEESGHNALRCSKGFDINAGIALGNLLGNDMIGGGSTPADIYDLDKNEIARQGLLHLILHEVGHTLGLNHNMKASTTRSVTDVHDASVTQGAITASVMDYAPINLAPVGEKQGDYYDYAPGTYDDWAINYGYSIGLADPVKEAERLEAILSQSTLNAHIFGNDADDMRAPGVHIDPHVMIGDMSADAVTYAEQYIERMHDIATKLRDKVLQPGESHQDLLVAANIVAGSMSTQTGVMSRYIGGVHVNRAVVGQAGYDKPYTPVAEAKQKQAMAALAKHLFAADAIDDIEPLLAYLQRQRRGFYGYGKNEDPKPHDLLLNMQKRVFDHVLHPAVQKRITDSTKYGNTYPLHAVMEDLTQAIFADDMRGDVNTYRQNLQVEYVERLIAISGLEKTSRHDNIAEATALYTLKQLDESLNLRRGNTATKIHRSFLKDRIARAFHKSKS</sequence>
<feature type="region of interest" description="Disordered" evidence="1">
    <location>
        <begin position="41"/>
        <end position="82"/>
    </location>
</feature>
<dbReference type="GO" id="GO:0008237">
    <property type="term" value="F:metallopeptidase activity"/>
    <property type="evidence" value="ECO:0007669"/>
    <property type="project" value="UniProtKB-KW"/>
</dbReference>
<evidence type="ECO:0000259" key="4">
    <source>
        <dbReference type="Pfam" id="PF17148"/>
    </source>
</evidence>
<dbReference type="RefSeq" id="WP_254100632.1">
    <property type="nucleotide sequence ID" value="NZ_JANATA010000012.1"/>
</dbReference>
<feature type="compositionally biased region" description="Basic and acidic residues" evidence="1">
    <location>
        <begin position="47"/>
        <end position="58"/>
    </location>
</feature>
<dbReference type="Proteomes" id="UP001165413">
    <property type="component" value="Unassembled WGS sequence"/>
</dbReference>
<feature type="signal peptide" evidence="2">
    <location>
        <begin position="1"/>
        <end position="22"/>
    </location>
</feature>
<dbReference type="InterPro" id="IPR033413">
    <property type="entry name" value="DUF5117"/>
</dbReference>
<dbReference type="Pfam" id="PF16313">
    <property type="entry name" value="DUF4953"/>
    <property type="match status" value="1"/>
</dbReference>
<keyword evidence="6" id="KW-1185">Reference proteome</keyword>
<dbReference type="Pfam" id="PF17148">
    <property type="entry name" value="DUF5117"/>
    <property type="match status" value="1"/>
</dbReference>
<dbReference type="PANTHER" id="PTHR38478">
    <property type="entry name" value="PEPTIDASE M1A AND M12B"/>
    <property type="match status" value="1"/>
</dbReference>
<evidence type="ECO:0000259" key="3">
    <source>
        <dbReference type="Pfam" id="PF16313"/>
    </source>
</evidence>
<protein>
    <submittedName>
        <fullName evidence="5">Zinc-dependent metalloprotease</fullName>
    </submittedName>
</protein>
<evidence type="ECO:0000256" key="2">
    <source>
        <dbReference type="SAM" id="SignalP"/>
    </source>
</evidence>
<dbReference type="SUPFAM" id="SSF55486">
    <property type="entry name" value="Metalloproteases ('zincins'), catalytic domain"/>
    <property type="match status" value="1"/>
</dbReference>
<dbReference type="InterPro" id="IPR024079">
    <property type="entry name" value="MetalloPept_cat_dom_sf"/>
</dbReference>
<keyword evidence="5" id="KW-0378">Hydrolase</keyword>
<keyword evidence="5" id="KW-0645">Protease</keyword>
<keyword evidence="2" id="KW-0732">Signal</keyword>
<dbReference type="EMBL" id="JANATA010000012">
    <property type="protein sequence ID" value="MCP3428891.1"/>
    <property type="molecule type" value="Genomic_DNA"/>
</dbReference>
<reference evidence="5" key="1">
    <citation type="submission" date="2022-07" db="EMBL/GenBank/DDBJ databases">
        <title>Characterization of the Novel Bacterium Alteromonas immobilis LMIT006 and Alteromonas gregis LMIT007.</title>
        <authorList>
            <person name="Lin X."/>
        </authorList>
    </citation>
    <scope>NUCLEOTIDE SEQUENCE</scope>
    <source>
        <strain evidence="5">LMIT007</strain>
    </source>
</reference>
<dbReference type="PANTHER" id="PTHR38478:SF1">
    <property type="entry name" value="ZINC DEPENDENT METALLOPROTEASE DOMAIN LIPOPROTEIN"/>
    <property type="match status" value="1"/>
</dbReference>
<gene>
    <name evidence="5" type="ORF">NLF92_08015</name>
</gene>
<evidence type="ECO:0000313" key="5">
    <source>
        <dbReference type="EMBL" id="MCP3428891.1"/>
    </source>
</evidence>
<accession>A0AA42BPW4</accession>
<feature type="domain" description="EcxA zinc-binding" evidence="3">
    <location>
        <begin position="516"/>
        <end position="834"/>
    </location>
</feature>
<proteinExistence type="predicted"/>
<feature type="chain" id="PRO_5041295106" evidence="2">
    <location>
        <begin position="23"/>
        <end position="914"/>
    </location>
</feature>
<organism evidence="5 6">
    <name type="scientific">Opacimonas viscosa</name>
    <dbReference type="NCBI Taxonomy" id="2961944"/>
    <lineage>
        <taxon>Bacteria</taxon>
        <taxon>Pseudomonadati</taxon>
        <taxon>Pseudomonadota</taxon>
        <taxon>Gammaproteobacteria</taxon>
        <taxon>Alteromonadales</taxon>
        <taxon>Alteromonadaceae</taxon>
        <taxon>Opacimonas</taxon>
    </lineage>
</organism>
<comment type="caution">
    <text evidence="5">The sequence shown here is derived from an EMBL/GenBank/DDBJ whole genome shotgun (WGS) entry which is preliminary data.</text>
</comment>
<dbReference type="InterPro" id="IPR032534">
    <property type="entry name" value="EcxA_zinc-bd"/>
</dbReference>
<dbReference type="Gene3D" id="3.40.390.10">
    <property type="entry name" value="Collagenase (Catalytic Domain)"/>
    <property type="match status" value="1"/>
</dbReference>
<feature type="domain" description="DUF5117" evidence="4">
    <location>
        <begin position="146"/>
        <end position="337"/>
    </location>
</feature>
<evidence type="ECO:0000313" key="6">
    <source>
        <dbReference type="Proteomes" id="UP001165413"/>
    </source>
</evidence>
<name>A0AA42BPW4_9ALTE</name>
<evidence type="ECO:0000256" key="1">
    <source>
        <dbReference type="SAM" id="MobiDB-lite"/>
    </source>
</evidence>